<dbReference type="InterPro" id="IPR001296">
    <property type="entry name" value="Glyco_trans_1"/>
</dbReference>
<dbReference type="Pfam" id="PF13439">
    <property type="entry name" value="Glyco_transf_4"/>
    <property type="match status" value="1"/>
</dbReference>
<dbReference type="Proteomes" id="UP000315312">
    <property type="component" value="Unassembled WGS sequence"/>
</dbReference>
<dbReference type="EMBL" id="VLKM01000002">
    <property type="protein sequence ID" value="TWH97017.1"/>
    <property type="molecule type" value="Genomic_DNA"/>
</dbReference>
<evidence type="ECO:0000259" key="1">
    <source>
        <dbReference type="Pfam" id="PF00534"/>
    </source>
</evidence>
<evidence type="ECO:0000259" key="2">
    <source>
        <dbReference type="Pfam" id="PF13439"/>
    </source>
</evidence>
<sequence length="356" mass="41169">MKNHSKKPLKVAIVGYKLAEGGLERVFGTTTKMLHDAGIEVHTLVLEDKIDYEFGGKLVAFGQYSKFVKYFKLRNYLKNQQFDYVIDFRHRINPKMEWVFLNFIYRNLNSIYTIHSSRLETYLTDNDFIAKQMLQEAHKIVAVSNFIKQKIETKFDCKLVEVIPNSVSIRSYSTTEKLPFEYVIAVGRLVQLKQFDKLIESYANSNLPQKNTHLVILGTGEEQDKLEKKIFDLKLETKVHLLGFKENVLNYISNAKFLVLSSQYEGFPMTILESLSIGIPVISFDCESGPNEMIINNHNGILVENQNFTELTHKMNIFVEDEILYQNCKNNSVSSVAKFQSEVVVNQWLQMLNYGN</sequence>
<dbReference type="OrthoDB" id="798298at2"/>
<dbReference type="GO" id="GO:0016757">
    <property type="term" value="F:glycosyltransferase activity"/>
    <property type="evidence" value="ECO:0007669"/>
    <property type="project" value="InterPro"/>
</dbReference>
<organism evidence="3 4">
    <name type="scientific">Flavobacterium cheniae</name>
    <dbReference type="NCBI Taxonomy" id="295428"/>
    <lineage>
        <taxon>Bacteria</taxon>
        <taxon>Pseudomonadati</taxon>
        <taxon>Bacteroidota</taxon>
        <taxon>Flavobacteriia</taxon>
        <taxon>Flavobacteriales</taxon>
        <taxon>Flavobacteriaceae</taxon>
        <taxon>Flavobacterium</taxon>
    </lineage>
</organism>
<name>A0A562KNV6_9FLAO</name>
<dbReference type="InterPro" id="IPR028098">
    <property type="entry name" value="Glyco_trans_4-like_N"/>
</dbReference>
<keyword evidence="3" id="KW-0808">Transferase</keyword>
<accession>A0A562KNV6</accession>
<comment type="caution">
    <text evidence="3">The sequence shown here is derived from an EMBL/GenBank/DDBJ whole genome shotgun (WGS) entry which is preliminary data.</text>
</comment>
<evidence type="ECO:0000313" key="4">
    <source>
        <dbReference type="Proteomes" id="UP000315312"/>
    </source>
</evidence>
<dbReference type="PANTHER" id="PTHR12526">
    <property type="entry name" value="GLYCOSYLTRANSFERASE"/>
    <property type="match status" value="1"/>
</dbReference>
<feature type="domain" description="Glycosyltransferase subfamily 4-like N-terminal" evidence="2">
    <location>
        <begin position="21"/>
        <end position="168"/>
    </location>
</feature>
<protein>
    <submittedName>
        <fullName evidence="3">N-acetylgalactosamine-N, N'-diacetylbacillosaminyl-diphospho-undecaprenol 4-alpha-N-acetylgalactosaminyltransferase</fullName>
    </submittedName>
</protein>
<evidence type="ECO:0000313" key="3">
    <source>
        <dbReference type="EMBL" id="TWH97017.1"/>
    </source>
</evidence>
<dbReference type="SUPFAM" id="SSF53756">
    <property type="entry name" value="UDP-Glycosyltransferase/glycogen phosphorylase"/>
    <property type="match status" value="1"/>
</dbReference>
<dbReference type="Gene3D" id="3.40.50.2000">
    <property type="entry name" value="Glycogen Phosphorylase B"/>
    <property type="match status" value="2"/>
</dbReference>
<dbReference type="PANTHER" id="PTHR12526:SF630">
    <property type="entry name" value="GLYCOSYLTRANSFERASE"/>
    <property type="match status" value="1"/>
</dbReference>
<feature type="domain" description="Glycosyl transferase family 1" evidence="1">
    <location>
        <begin position="181"/>
        <end position="332"/>
    </location>
</feature>
<keyword evidence="4" id="KW-1185">Reference proteome</keyword>
<dbReference type="AlphaFoldDB" id="A0A562KNV6"/>
<dbReference type="Pfam" id="PF00534">
    <property type="entry name" value="Glycos_transf_1"/>
    <property type="match status" value="1"/>
</dbReference>
<reference evidence="3 4" key="1">
    <citation type="journal article" date="2015" name="Stand. Genomic Sci.">
        <title>Genomic Encyclopedia of Bacterial and Archaeal Type Strains, Phase III: the genomes of soil and plant-associated and newly described type strains.</title>
        <authorList>
            <person name="Whitman W.B."/>
            <person name="Woyke T."/>
            <person name="Klenk H.P."/>
            <person name="Zhou Y."/>
            <person name="Lilburn T.G."/>
            <person name="Beck B.J."/>
            <person name="De Vos P."/>
            <person name="Vandamme P."/>
            <person name="Eisen J.A."/>
            <person name="Garrity G."/>
            <person name="Hugenholtz P."/>
            <person name="Kyrpides N.C."/>
        </authorList>
    </citation>
    <scope>NUCLEOTIDE SEQUENCE [LARGE SCALE GENOMIC DNA]</scope>
    <source>
        <strain evidence="3 4">CGMCC 1.6844</strain>
    </source>
</reference>
<proteinExistence type="predicted"/>
<dbReference type="RefSeq" id="WP_133610032.1">
    <property type="nucleotide sequence ID" value="NZ_SNZC01000003.1"/>
</dbReference>
<gene>
    <name evidence="3" type="ORF">IP97_00442</name>
</gene>